<dbReference type="EMBL" id="LVKK01000074">
    <property type="protein sequence ID" value="OAG37309.1"/>
    <property type="molecule type" value="Genomic_DNA"/>
</dbReference>
<dbReference type="Pfam" id="PF20684">
    <property type="entry name" value="Fung_rhodopsin"/>
    <property type="match status" value="1"/>
</dbReference>
<feature type="transmembrane region" description="Helical" evidence="2">
    <location>
        <begin position="139"/>
        <end position="161"/>
    </location>
</feature>
<feature type="transmembrane region" description="Helical" evidence="2">
    <location>
        <begin position="27"/>
        <end position="50"/>
    </location>
</feature>
<name>A0A177F278_9EURO</name>
<dbReference type="PANTHER" id="PTHR39614:SF2">
    <property type="entry name" value="INTEGRAL MEMBRANE PROTEIN"/>
    <property type="match status" value="1"/>
</dbReference>
<feature type="transmembrane region" description="Helical" evidence="2">
    <location>
        <begin position="223"/>
        <end position="241"/>
    </location>
</feature>
<dbReference type="GeneID" id="34603637"/>
<feature type="transmembrane region" description="Helical" evidence="2">
    <location>
        <begin position="62"/>
        <end position="87"/>
    </location>
</feature>
<feature type="transmembrane region" description="Helical" evidence="2">
    <location>
        <begin position="190"/>
        <end position="211"/>
    </location>
</feature>
<evidence type="ECO:0000256" key="1">
    <source>
        <dbReference type="SAM" id="MobiDB-lite"/>
    </source>
</evidence>
<dbReference type="PANTHER" id="PTHR39614">
    <property type="entry name" value="INTEGRAL MEMBRANE PROTEIN"/>
    <property type="match status" value="1"/>
</dbReference>
<dbReference type="RefSeq" id="XP_022509261.1">
    <property type="nucleotide sequence ID" value="XM_022658437.1"/>
</dbReference>
<evidence type="ECO:0000256" key="2">
    <source>
        <dbReference type="SAM" id="Phobius"/>
    </source>
</evidence>
<organism evidence="4 5">
    <name type="scientific">Fonsecaea monophora</name>
    <dbReference type="NCBI Taxonomy" id="254056"/>
    <lineage>
        <taxon>Eukaryota</taxon>
        <taxon>Fungi</taxon>
        <taxon>Dikarya</taxon>
        <taxon>Ascomycota</taxon>
        <taxon>Pezizomycotina</taxon>
        <taxon>Eurotiomycetes</taxon>
        <taxon>Chaetothyriomycetidae</taxon>
        <taxon>Chaetothyriales</taxon>
        <taxon>Herpotrichiellaceae</taxon>
        <taxon>Fonsecaea</taxon>
    </lineage>
</organism>
<dbReference type="OrthoDB" id="3918601at2759"/>
<protein>
    <recommendedName>
        <fullName evidence="3">Rhodopsin domain-containing protein</fullName>
    </recommendedName>
</protein>
<proteinExistence type="predicted"/>
<keyword evidence="5" id="KW-1185">Reference proteome</keyword>
<evidence type="ECO:0000313" key="4">
    <source>
        <dbReference type="EMBL" id="OAG37309.1"/>
    </source>
</evidence>
<feature type="region of interest" description="Disordered" evidence="1">
    <location>
        <begin position="359"/>
        <end position="386"/>
    </location>
</feature>
<feature type="transmembrane region" description="Helical" evidence="2">
    <location>
        <begin position="107"/>
        <end position="127"/>
    </location>
</feature>
<keyword evidence="2" id="KW-0472">Membrane</keyword>
<dbReference type="Proteomes" id="UP000077002">
    <property type="component" value="Unassembled WGS sequence"/>
</dbReference>
<comment type="caution">
    <text evidence="4">The sequence shown here is derived from an EMBL/GenBank/DDBJ whole genome shotgun (WGS) entry which is preliminary data.</text>
</comment>
<gene>
    <name evidence="4" type="ORF">AYO21_08494</name>
</gene>
<keyword evidence="2" id="KW-1133">Transmembrane helix</keyword>
<evidence type="ECO:0000259" key="3">
    <source>
        <dbReference type="Pfam" id="PF20684"/>
    </source>
</evidence>
<dbReference type="InterPro" id="IPR049326">
    <property type="entry name" value="Rhodopsin_dom_fungi"/>
</dbReference>
<evidence type="ECO:0000313" key="5">
    <source>
        <dbReference type="Proteomes" id="UP000077002"/>
    </source>
</evidence>
<keyword evidence="2" id="KW-0812">Transmembrane</keyword>
<reference evidence="4 5" key="1">
    <citation type="submission" date="2016-03" db="EMBL/GenBank/DDBJ databases">
        <title>Draft genome sequence of the Fonsecaea monophora CBS 269.37.</title>
        <authorList>
            <person name="Bombassaro A."/>
            <person name="Vinicius W.A."/>
            <person name="De Hoog S."/>
            <person name="Sun J."/>
            <person name="Souza E.M."/>
            <person name="Raittz R.T."/>
            <person name="Costa F."/>
            <person name="Leao A.C."/>
            <person name="Tadra-Sfeir M.Z."/>
            <person name="Baura V."/>
            <person name="Balsanelli E."/>
            <person name="Pedrosa F.O."/>
            <person name="Moreno L.F."/>
            <person name="Steffens M.B."/>
            <person name="Xi L."/>
            <person name="Bocca A.L."/>
            <person name="Felipe M.S."/>
            <person name="Teixeira M."/>
            <person name="Telles Filho F.Q."/>
            <person name="Azevedo C.M."/>
            <person name="Gomes R."/>
            <person name="Vicente V.A."/>
        </authorList>
    </citation>
    <scope>NUCLEOTIDE SEQUENCE [LARGE SCALE GENOMIC DNA]</scope>
    <source>
        <strain evidence="4 5">CBS 269.37</strain>
    </source>
</reference>
<sequence>MTSQSSITIPPGQSPPFAVVTPDDHEAYILISTAFGLACILFFAGIRTVVRTTISHGIGTDDYLFYAATTLAIIQSSVVLAACSKGLGKALHLVSLESQNEVQKMYYTSNLFFIVVIGLAKISLVSFLHRISRMKQHRLVFNIAMGVLGVWTVGAFLAVAFQCNLSHAWLTVGEKCPGITDSSKLRRWQVIGALDIVTEVAIIALVGYLVYDLQTSVSSKMTVLSIFGIRLFLVIFIAFRLHTFDQSAYTTNPLLRESSFVAWTQSEMSYSLVSATVPIFHNFLKSLSTGFGGMHATSNGYGYGYGYGSGNRSHGQHSKGFQLSTLRSKNKSAAMPSVNDDQDGYYGGHPKALTAEQLAGGPTASTTVQWSGARASRGEAARNSINSDESQRYMIRKDVQWEVRTEMRE</sequence>
<accession>A0A177F278</accession>
<dbReference type="AlphaFoldDB" id="A0A177F278"/>
<feature type="domain" description="Rhodopsin" evidence="3">
    <location>
        <begin position="46"/>
        <end position="285"/>
    </location>
</feature>